<evidence type="ECO:0000313" key="2">
    <source>
        <dbReference type="EMBL" id="MDR7293269.1"/>
    </source>
</evidence>
<evidence type="ECO:0000256" key="1">
    <source>
        <dbReference type="SAM" id="MobiDB-lite"/>
    </source>
</evidence>
<dbReference type="Proteomes" id="UP001180715">
    <property type="component" value="Unassembled WGS sequence"/>
</dbReference>
<organism evidence="2 3">
    <name type="scientific">Pseudoglutamicibacter albus</name>
    <dbReference type="NCBI Taxonomy" id="98671"/>
    <lineage>
        <taxon>Bacteria</taxon>
        <taxon>Bacillati</taxon>
        <taxon>Actinomycetota</taxon>
        <taxon>Actinomycetes</taxon>
        <taxon>Micrococcales</taxon>
        <taxon>Micrococcaceae</taxon>
        <taxon>Pseudoglutamicibacter</taxon>
    </lineage>
</organism>
<dbReference type="EMBL" id="JAVDXX010000001">
    <property type="protein sequence ID" value="MDR7293269.1"/>
    <property type="molecule type" value="Genomic_DNA"/>
</dbReference>
<accession>A0ABU1YY29</accession>
<reference evidence="2" key="1">
    <citation type="submission" date="2023-07" db="EMBL/GenBank/DDBJ databases">
        <title>Sequencing the genomes of 1000 actinobacteria strains.</title>
        <authorList>
            <person name="Klenk H.-P."/>
        </authorList>
    </citation>
    <scope>NUCLEOTIDE SEQUENCE</scope>
    <source>
        <strain evidence="2">DSM 13068</strain>
    </source>
</reference>
<keyword evidence="3" id="KW-1185">Reference proteome</keyword>
<evidence type="ECO:0000313" key="3">
    <source>
        <dbReference type="Proteomes" id="UP001180715"/>
    </source>
</evidence>
<feature type="region of interest" description="Disordered" evidence="1">
    <location>
        <begin position="27"/>
        <end position="46"/>
    </location>
</feature>
<feature type="compositionally biased region" description="Basic and acidic residues" evidence="1">
    <location>
        <begin position="31"/>
        <end position="41"/>
    </location>
</feature>
<gene>
    <name evidence="2" type="ORF">J2S67_000537</name>
</gene>
<comment type="caution">
    <text evidence="2">The sequence shown here is derived from an EMBL/GenBank/DDBJ whole genome shotgun (WGS) entry which is preliminary data.</text>
</comment>
<sequence>MNELFIRIFASVSASLDPQVKLETLASDLPSAEREPPDKRTRPAGQARVAARIVHFAAD</sequence>
<protein>
    <submittedName>
        <fullName evidence="2">Uncharacterized protein</fullName>
    </submittedName>
</protein>
<name>A0ABU1YY29_9MICC</name>
<dbReference type="RefSeq" id="WP_070490958.1">
    <property type="nucleotide sequence ID" value="NZ_JAVDXX010000001.1"/>
</dbReference>
<proteinExistence type="predicted"/>